<sequence length="99" mass="11175">MTKDRLAALRAVSICLWMLSGCQYGLVLCHPLHTHARLGATTPPPHSHSPYPLSPPTLSHYTLTFFIHPIASYLPPYTTPIQFIHLYRHLVPLYHPPNA</sequence>
<dbReference type="Proteomes" id="UP000324222">
    <property type="component" value="Unassembled WGS sequence"/>
</dbReference>
<name>A0A5B7HR60_PORTR</name>
<proteinExistence type="predicted"/>
<organism evidence="1 2">
    <name type="scientific">Portunus trituberculatus</name>
    <name type="common">Swimming crab</name>
    <name type="synonym">Neptunus trituberculatus</name>
    <dbReference type="NCBI Taxonomy" id="210409"/>
    <lineage>
        <taxon>Eukaryota</taxon>
        <taxon>Metazoa</taxon>
        <taxon>Ecdysozoa</taxon>
        <taxon>Arthropoda</taxon>
        <taxon>Crustacea</taxon>
        <taxon>Multicrustacea</taxon>
        <taxon>Malacostraca</taxon>
        <taxon>Eumalacostraca</taxon>
        <taxon>Eucarida</taxon>
        <taxon>Decapoda</taxon>
        <taxon>Pleocyemata</taxon>
        <taxon>Brachyura</taxon>
        <taxon>Eubrachyura</taxon>
        <taxon>Portunoidea</taxon>
        <taxon>Portunidae</taxon>
        <taxon>Portuninae</taxon>
        <taxon>Portunus</taxon>
    </lineage>
</organism>
<evidence type="ECO:0000313" key="1">
    <source>
        <dbReference type="EMBL" id="MPC70974.1"/>
    </source>
</evidence>
<comment type="caution">
    <text evidence="1">The sequence shown here is derived from an EMBL/GenBank/DDBJ whole genome shotgun (WGS) entry which is preliminary data.</text>
</comment>
<reference evidence="1 2" key="1">
    <citation type="submission" date="2019-05" db="EMBL/GenBank/DDBJ databases">
        <title>Another draft genome of Portunus trituberculatus and its Hox gene families provides insights of decapod evolution.</title>
        <authorList>
            <person name="Jeong J.-H."/>
            <person name="Song I."/>
            <person name="Kim S."/>
            <person name="Choi T."/>
            <person name="Kim D."/>
            <person name="Ryu S."/>
            <person name="Kim W."/>
        </authorList>
    </citation>
    <scope>NUCLEOTIDE SEQUENCE [LARGE SCALE GENOMIC DNA]</scope>
    <source>
        <tissue evidence="1">Muscle</tissue>
    </source>
</reference>
<dbReference type="EMBL" id="VSRR010032058">
    <property type="protein sequence ID" value="MPC70974.1"/>
    <property type="molecule type" value="Genomic_DNA"/>
</dbReference>
<dbReference type="PROSITE" id="PS51257">
    <property type="entry name" value="PROKAR_LIPOPROTEIN"/>
    <property type="match status" value="1"/>
</dbReference>
<evidence type="ECO:0000313" key="2">
    <source>
        <dbReference type="Proteomes" id="UP000324222"/>
    </source>
</evidence>
<gene>
    <name evidence="1" type="ORF">E2C01_065240</name>
</gene>
<accession>A0A5B7HR60</accession>
<protein>
    <submittedName>
        <fullName evidence="1">Uncharacterized protein</fullName>
    </submittedName>
</protein>
<keyword evidence="2" id="KW-1185">Reference proteome</keyword>
<dbReference type="AlphaFoldDB" id="A0A5B7HR60"/>